<evidence type="ECO:0000256" key="1">
    <source>
        <dbReference type="SAM" id="MobiDB-lite"/>
    </source>
</evidence>
<evidence type="ECO:0000313" key="2">
    <source>
        <dbReference type="EMBL" id="SNQ48994.1"/>
    </source>
</evidence>
<keyword evidence="3" id="KW-1185">Reference proteome</keyword>
<sequence length="67" mass="6588">MTTVAYAPSTDVTLGRDGPLHGTGPKGRGPTRPGSAQPDAQPGVVARRSTPGGGPTGGDRPRSAPLA</sequence>
<dbReference type="AlphaFoldDB" id="A0A2I2KTJ4"/>
<dbReference type="Proteomes" id="UP000234331">
    <property type="component" value="Unassembled WGS sequence"/>
</dbReference>
<evidence type="ECO:0000313" key="3">
    <source>
        <dbReference type="Proteomes" id="UP000234331"/>
    </source>
</evidence>
<dbReference type="EMBL" id="FZMO01000222">
    <property type="protein sequence ID" value="SNQ48994.1"/>
    <property type="molecule type" value="Genomic_DNA"/>
</dbReference>
<reference evidence="2 3" key="1">
    <citation type="submission" date="2017-06" db="EMBL/GenBank/DDBJ databases">
        <authorList>
            <person name="Kim H.J."/>
            <person name="Triplett B.A."/>
        </authorList>
    </citation>
    <scope>NUCLEOTIDE SEQUENCE [LARGE SCALE GENOMIC DNA]</scope>
    <source>
        <strain evidence="2">FRACA_ARgP5</strain>
    </source>
</reference>
<proteinExistence type="predicted"/>
<gene>
    <name evidence="2" type="ORF">FRACA_2990001</name>
</gene>
<name>A0A2I2KTJ4_9ACTN</name>
<protein>
    <submittedName>
        <fullName evidence="2">Uncharacterized protein</fullName>
    </submittedName>
</protein>
<feature type="region of interest" description="Disordered" evidence="1">
    <location>
        <begin position="1"/>
        <end position="67"/>
    </location>
</feature>
<organism evidence="2 3">
    <name type="scientific">Frankia canadensis</name>
    <dbReference type="NCBI Taxonomy" id="1836972"/>
    <lineage>
        <taxon>Bacteria</taxon>
        <taxon>Bacillati</taxon>
        <taxon>Actinomycetota</taxon>
        <taxon>Actinomycetes</taxon>
        <taxon>Frankiales</taxon>
        <taxon>Frankiaceae</taxon>
        <taxon>Frankia</taxon>
    </lineage>
</organism>
<accession>A0A2I2KTJ4</accession>